<reference evidence="3" key="2">
    <citation type="submission" date="2021-03" db="UniProtKB">
        <authorList>
            <consortium name="EnsemblPlants"/>
        </authorList>
    </citation>
    <scope>IDENTIFICATION</scope>
</reference>
<dbReference type="GO" id="GO:0004523">
    <property type="term" value="F:RNA-DNA hybrid ribonuclease activity"/>
    <property type="evidence" value="ECO:0007669"/>
    <property type="project" value="InterPro"/>
</dbReference>
<proteinExistence type="predicted"/>
<dbReference type="Proteomes" id="UP000596661">
    <property type="component" value="Chromosome 5"/>
</dbReference>
<dbReference type="Pfam" id="PF13966">
    <property type="entry name" value="zf-RVT"/>
    <property type="match status" value="1"/>
</dbReference>
<dbReference type="EMBL" id="UZAU01000547">
    <property type="status" value="NOT_ANNOTATED_CDS"/>
    <property type="molecule type" value="Genomic_DNA"/>
</dbReference>
<dbReference type="Pfam" id="PF13456">
    <property type="entry name" value="RVT_3"/>
    <property type="match status" value="1"/>
</dbReference>
<evidence type="ECO:0000259" key="2">
    <source>
        <dbReference type="Pfam" id="PF13966"/>
    </source>
</evidence>
<keyword evidence="4" id="KW-1185">Reference proteome</keyword>
<organism evidence="3 4">
    <name type="scientific">Cannabis sativa</name>
    <name type="common">Hemp</name>
    <name type="synonym">Marijuana</name>
    <dbReference type="NCBI Taxonomy" id="3483"/>
    <lineage>
        <taxon>Eukaryota</taxon>
        <taxon>Viridiplantae</taxon>
        <taxon>Streptophyta</taxon>
        <taxon>Embryophyta</taxon>
        <taxon>Tracheophyta</taxon>
        <taxon>Spermatophyta</taxon>
        <taxon>Magnoliopsida</taxon>
        <taxon>eudicotyledons</taxon>
        <taxon>Gunneridae</taxon>
        <taxon>Pentapetalae</taxon>
        <taxon>rosids</taxon>
        <taxon>fabids</taxon>
        <taxon>Rosales</taxon>
        <taxon>Cannabaceae</taxon>
        <taxon>Cannabis</taxon>
    </lineage>
</organism>
<dbReference type="Gramene" id="evm.model.05.1879">
    <property type="protein sequence ID" value="cds.evm.model.05.1879"/>
    <property type="gene ID" value="evm.TU.05.1879"/>
</dbReference>
<protein>
    <recommendedName>
        <fullName evidence="5">Reverse transcriptase zinc-binding domain-containing protein</fullName>
    </recommendedName>
</protein>
<dbReference type="InterPro" id="IPR002156">
    <property type="entry name" value="RNaseH_domain"/>
</dbReference>
<feature type="domain" description="RNase H type-1" evidence="1">
    <location>
        <begin position="226"/>
        <end position="342"/>
    </location>
</feature>
<evidence type="ECO:0008006" key="5">
    <source>
        <dbReference type="Google" id="ProtNLM"/>
    </source>
</evidence>
<accession>A0A803PNA6</accession>
<dbReference type="InterPro" id="IPR026960">
    <property type="entry name" value="RVT-Znf"/>
</dbReference>
<dbReference type="EnsemblPlants" id="evm.model.05.1879">
    <property type="protein sequence ID" value="cds.evm.model.05.1879"/>
    <property type="gene ID" value="evm.TU.05.1879"/>
</dbReference>
<evidence type="ECO:0000313" key="3">
    <source>
        <dbReference type="EnsemblPlants" id="cds.evm.model.05.1879"/>
    </source>
</evidence>
<evidence type="ECO:0000259" key="1">
    <source>
        <dbReference type="Pfam" id="PF13456"/>
    </source>
</evidence>
<reference evidence="3" key="1">
    <citation type="submission" date="2018-11" db="EMBL/GenBank/DDBJ databases">
        <authorList>
            <person name="Grassa J C."/>
        </authorList>
    </citation>
    <scope>NUCLEOTIDE SEQUENCE [LARGE SCALE GENOMIC DNA]</scope>
</reference>
<dbReference type="AlphaFoldDB" id="A0A803PNA6"/>
<evidence type="ECO:0000313" key="4">
    <source>
        <dbReference type="Proteomes" id="UP000596661"/>
    </source>
</evidence>
<dbReference type="GO" id="GO:0003676">
    <property type="term" value="F:nucleic acid binding"/>
    <property type="evidence" value="ECO:0007669"/>
    <property type="project" value="InterPro"/>
</dbReference>
<name>A0A803PNA6_CANSA</name>
<feature type="domain" description="Reverse transcriptase zinc-binding" evidence="2">
    <location>
        <begin position="94"/>
        <end position="144"/>
    </location>
</feature>
<sequence>MLKHRLLLNEGICRRIGDGKSMSIWFDAWVPSGDHKPRPMLGATQGTNLVQYFINENLTWNEPRIREWFGAADARHILNIALPAQRKDDSWMWLGWQILRDALPSREKLGQIMPIPSVCSPLCDEEVESTIHLFWQCSFAKAVWYGSPWGIRMDSIQCNEWMDWLQWFYCIKNLPSNLDIDTFLTGALCIFDVLWSIRNRVIHGSNITPVQEAIITTGSRTMDVSIDTDHSYGAAVIRDCNNRIQAIYSTQLNVTNPTLAEALMLVCATEFVVKCKLRKVLFFCDNVTVVNHFNDYAGEADHQLLNGVAERFKRIVLSLEGGRVQKINWGHNFMAHNSAKWARHHAAVGELAVNSIDGEVLLDDTKWFPDPG</sequence>